<sequence>MNLCTLRNLMGLLAVSLLVGCATPKTVDYSAYKQARPKSILVLPPLNESPDVKATYSMLSQVTFPLAEAGYYVMPIAVVDETFRHNGLTNPADIHGLSPAKLNEIFGADAGLYITVKEYGTSYMLISSATVVTASATLVDLKTGTTLWTGTARASSEEGNNNNGGGLVGMLITAAVKQIINTSTDAGHPIAGITSQRLLSAGQHAGLLYGPRSPKYGTD</sequence>
<proteinExistence type="predicted"/>
<evidence type="ECO:0000313" key="2">
    <source>
        <dbReference type="EMBL" id="AZE30636.1"/>
    </source>
</evidence>
<gene>
    <name evidence="2" type="ORF">C4K07_3854</name>
</gene>
<dbReference type="Gene3D" id="3.40.50.10610">
    <property type="entry name" value="ABC-type transport auxiliary lipoprotein component"/>
    <property type="match status" value="1"/>
</dbReference>
<evidence type="ECO:0000256" key="1">
    <source>
        <dbReference type="SAM" id="SignalP"/>
    </source>
</evidence>
<organism evidence="2 3">
    <name type="scientific">Pseudomonas chlororaphis subsp. aureofaciens</name>
    <dbReference type="NCBI Taxonomy" id="587851"/>
    <lineage>
        <taxon>Bacteria</taxon>
        <taxon>Pseudomonadati</taxon>
        <taxon>Pseudomonadota</taxon>
        <taxon>Gammaproteobacteria</taxon>
        <taxon>Pseudomonadales</taxon>
        <taxon>Pseudomonadaceae</taxon>
        <taxon>Pseudomonas</taxon>
    </lineage>
</organism>
<dbReference type="InterPro" id="IPR008517">
    <property type="entry name" value="GNA1162-like"/>
</dbReference>
<dbReference type="Proteomes" id="UP000280455">
    <property type="component" value="Chromosome"/>
</dbReference>
<dbReference type="EMBL" id="CP027750">
    <property type="protein sequence ID" value="AZE30636.1"/>
    <property type="molecule type" value="Genomic_DNA"/>
</dbReference>
<dbReference type="Pfam" id="PF05643">
    <property type="entry name" value="GNA1162-like"/>
    <property type="match status" value="1"/>
</dbReference>
<name>A0AAD1E799_9PSED</name>
<dbReference type="RefSeq" id="WP_016705380.1">
    <property type="nucleotide sequence ID" value="NZ_CP027719.1"/>
</dbReference>
<evidence type="ECO:0000313" key="3">
    <source>
        <dbReference type="Proteomes" id="UP000280455"/>
    </source>
</evidence>
<dbReference type="AlphaFoldDB" id="A0AAD1E799"/>
<keyword evidence="2" id="KW-0449">Lipoprotein</keyword>
<feature type="chain" id="PRO_5042034304" evidence="1">
    <location>
        <begin position="22"/>
        <end position="219"/>
    </location>
</feature>
<feature type="signal peptide" evidence="1">
    <location>
        <begin position="1"/>
        <end position="21"/>
    </location>
</feature>
<accession>A0AAD1E799</accession>
<protein>
    <submittedName>
        <fullName evidence="2">Lipoprotein</fullName>
    </submittedName>
</protein>
<dbReference type="PROSITE" id="PS51257">
    <property type="entry name" value="PROKAR_LIPOPROTEIN"/>
    <property type="match status" value="1"/>
</dbReference>
<reference evidence="2 3" key="1">
    <citation type="submission" date="2018-03" db="EMBL/GenBank/DDBJ databases">
        <title>Diversity of phytobeneficial traits revealed by whole-genome analysis of worldwide-isolated phenazine-producing Pseudomonas spp.</title>
        <authorList>
            <person name="Biessy A."/>
            <person name="Novinscak A."/>
            <person name="Blom J."/>
            <person name="Leger G."/>
            <person name="Thomashow L.S."/>
            <person name="Cazorla F.M."/>
            <person name="Josic D."/>
            <person name="Filion M."/>
        </authorList>
    </citation>
    <scope>NUCLEOTIDE SEQUENCE [LARGE SCALE GENOMIC DNA]</scope>
    <source>
        <strain evidence="2 3">ChPhzS24</strain>
    </source>
</reference>
<keyword evidence="1" id="KW-0732">Signal</keyword>